<feature type="domain" description="dUTPase-like" evidence="3">
    <location>
        <begin position="13"/>
        <end position="104"/>
    </location>
</feature>
<dbReference type="GO" id="GO:0009117">
    <property type="term" value="P:nucleotide metabolic process"/>
    <property type="evidence" value="ECO:0007669"/>
    <property type="project" value="UniProtKB-KW"/>
</dbReference>
<proteinExistence type="predicted"/>
<protein>
    <submittedName>
        <fullName evidence="4">dUTP pyrophosphatase</fullName>
    </submittedName>
</protein>
<comment type="caution">
    <text evidence="4">The sequence shown here is derived from an EMBL/GenBank/DDBJ whole genome shotgun (WGS) entry which is preliminary data.</text>
</comment>
<evidence type="ECO:0000313" key="5">
    <source>
        <dbReference type="Proteomes" id="UP000195447"/>
    </source>
</evidence>
<dbReference type="InterPro" id="IPR029054">
    <property type="entry name" value="dUTPase-like"/>
</dbReference>
<dbReference type="AlphaFoldDB" id="A0A1Y4M3F6"/>
<dbReference type="Gene3D" id="2.70.40.10">
    <property type="match status" value="1"/>
</dbReference>
<reference evidence="5" key="1">
    <citation type="submission" date="2017-04" db="EMBL/GenBank/DDBJ databases">
        <title>Function of individual gut microbiota members based on whole genome sequencing of pure cultures obtained from chicken caecum.</title>
        <authorList>
            <person name="Medvecky M."/>
            <person name="Cejkova D."/>
            <person name="Polansky O."/>
            <person name="Karasova D."/>
            <person name="Kubasova T."/>
            <person name="Cizek A."/>
            <person name="Rychlik I."/>
        </authorList>
    </citation>
    <scope>NUCLEOTIDE SEQUENCE [LARGE SCALE GENOMIC DNA]</scope>
    <source>
        <strain evidence="5">An178</strain>
    </source>
</reference>
<evidence type="ECO:0000256" key="2">
    <source>
        <dbReference type="ARBA" id="ARBA00023080"/>
    </source>
</evidence>
<evidence type="ECO:0000256" key="1">
    <source>
        <dbReference type="ARBA" id="ARBA00022801"/>
    </source>
</evidence>
<dbReference type="CDD" id="cd07557">
    <property type="entry name" value="trimeric_dUTPase"/>
    <property type="match status" value="1"/>
</dbReference>
<dbReference type="SUPFAM" id="SSF51283">
    <property type="entry name" value="dUTPase-like"/>
    <property type="match status" value="1"/>
</dbReference>
<keyword evidence="5" id="KW-1185">Reference proteome</keyword>
<dbReference type="Proteomes" id="UP000195447">
    <property type="component" value="Unassembled WGS sequence"/>
</dbReference>
<accession>A0A1Y4M3F6</accession>
<name>A0A1Y4M3F6_9FIRM</name>
<dbReference type="InterPro" id="IPR033704">
    <property type="entry name" value="dUTPase_trimeric"/>
</dbReference>
<evidence type="ECO:0000313" key="4">
    <source>
        <dbReference type="EMBL" id="OUP61891.1"/>
    </source>
</evidence>
<dbReference type="Pfam" id="PF00692">
    <property type="entry name" value="dUTPase"/>
    <property type="match status" value="1"/>
</dbReference>
<evidence type="ECO:0000259" key="3">
    <source>
        <dbReference type="Pfam" id="PF00692"/>
    </source>
</evidence>
<sequence>MSKLYWAKVKEDAIIPTKRDEDAGYDLYPCFEEDYLEIKPLHTRLVPLGVATAFDASYVMILKERGSTGTKGIAQRSGVIDSGYRGEYMAPVTNVNDKPICIIKEAALESWSEQKKEEYIIYPYEKALCQGVLLQMPQLESEELSYKELQKMESKRMSGLLGSSGK</sequence>
<dbReference type="GO" id="GO:0016787">
    <property type="term" value="F:hydrolase activity"/>
    <property type="evidence" value="ECO:0007669"/>
    <property type="project" value="UniProtKB-KW"/>
</dbReference>
<gene>
    <name evidence="4" type="ORF">B5F14_00445</name>
</gene>
<keyword evidence="2" id="KW-0546">Nucleotide metabolism</keyword>
<keyword evidence="1" id="KW-0378">Hydrolase</keyword>
<dbReference type="InterPro" id="IPR036157">
    <property type="entry name" value="dUTPase-like_sf"/>
</dbReference>
<dbReference type="RefSeq" id="WP_087157987.1">
    <property type="nucleotide sequence ID" value="NZ_NFKM01000001.1"/>
</dbReference>
<dbReference type="EMBL" id="NFKM01000001">
    <property type="protein sequence ID" value="OUP61891.1"/>
    <property type="molecule type" value="Genomic_DNA"/>
</dbReference>
<organism evidence="4 5">
    <name type="scientific">Faecalitalea cylindroides</name>
    <dbReference type="NCBI Taxonomy" id="39483"/>
    <lineage>
        <taxon>Bacteria</taxon>
        <taxon>Bacillati</taxon>
        <taxon>Bacillota</taxon>
        <taxon>Erysipelotrichia</taxon>
        <taxon>Erysipelotrichales</taxon>
        <taxon>Erysipelotrichaceae</taxon>
        <taxon>Faecalitalea</taxon>
    </lineage>
</organism>